<accession>A0A7Y6IMU0</accession>
<keyword evidence="4" id="KW-1185">Reference proteome</keyword>
<dbReference type="InterPro" id="IPR012347">
    <property type="entry name" value="Ferritin-like"/>
</dbReference>
<comment type="caution">
    <text evidence="3">The sequence shown here is derived from an EMBL/GenBank/DDBJ whole genome shotgun (WGS) entry which is preliminary data.</text>
</comment>
<proteinExistence type="predicted"/>
<evidence type="ECO:0000313" key="4">
    <source>
        <dbReference type="Proteomes" id="UP000546126"/>
    </source>
</evidence>
<evidence type="ECO:0000256" key="1">
    <source>
        <dbReference type="SAM" id="MobiDB-lite"/>
    </source>
</evidence>
<evidence type="ECO:0000313" key="3">
    <source>
        <dbReference type="EMBL" id="NUW41082.1"/>
    </source>
</evidence>
<feature type="domain" description="DUF305" evidence="2">
    <location>
        <begin position="99"/>
        <end position="240"/>
    </location>
</feature>
<dbReference type="EMBL" id="JABWGO010000002">
    <property type="protein sequence ID" value="NUW41082.1"/>
    <property type="molecule type" value="Genomic_DNA"/>
</dbReference>
<dbReference type="Gene3D" id="1.20.1260.10">
    <property type="match status" value="1"/>
</dbReference>
<dbReference type="Pfam" id="PF03713">
    <property type="entry name" value="DUF305"/>
    <property type="match status" value="1"/>
</dbReference>
<dbReference type="PANTHER" id="PTHR36933:SF1">
    <property type="entry name" value="SLL0788 PROTEIN"/>
    <property type="match status" value="1"/>
</dbReference>
<organism evidence="3 4">
    <name type="scientific">Nonomuraea rhodomycinica</name>
    <dbReference type="NCBI Taxonomy" id="1712872"/>
    <lineage>
        <taxon>Bacteria</taxon>
        <taxon>Bacillati</taxon>
        <taxon>Actinomycetota</taxon>
        <taxon>Actinomycetes</taxon>
        <taxon>Streptosporangiales</taxon>
        <taxon>Streptosporangiaceae</taxon>
        <taxon>Nonomuraea</taxon>
    </lineage>
</organism>
<evidence type="ECO:0000259" key="2">
    <source>
        <dbReference type="Pfam" id="PF03713"/>
    </source>
</evidence>
<dbReference type="Proteomes" id="UP000546126">
    <property type="component" value="Unassembled WGS sequence"/>
</dbReference>
<feature type="region of interest" description="Disordered" evidence="1">
    <location>
        <begin position="70"/>
        <end position="89"/>
    </location>
</feature>
<reference evidence="3 4" key="1">
    <citation type="submission" date="2020-06" db="EMBL/GenBank/DDBJ databases">
        <authorList>
            <person name="Chanama M."/>
        </authorList>
    </citation>
    <scope>NUCLEOTIDE SEQUENCE [LARGE SCALE GENOMIC DNA]</scope>
    <source>
        <strain evidence="3 4">TBRC6557</strain>
    </source>
</reference>
<dbReference type="PANTHER" id="PTHR36933">
    <property type="entry name" value="SLL0788 PROTEIN"/>
    <property type="match status" value="1"/>
</dbReference>
<gene>
    <name evidence="3" type="ORF">HT134_13150</name>
</gene>
<sequence>MSRNLLTCRIYGRLPDRLQCNVATPRGQGGRVRSALIVGACAFLLVTGCTDTPAAAPPVPTVTDTAPVLAPGKPGEEARTLAPSEAATAVPPQRANAADVRFMQNMIVHHRQALDMSLLAGSRAESDAVKRLAARINDVQGPEIAMMTDWLRAQGQQVPDHHAAHQGMPGMATPEQMEALKAAKGAAFDRLFVQLMTAHHQGALTMSAEVLTKGSHQRVQEIAEDISVSQSAEIRRMSAIH</sequence>
<dbReference type="InterPro" id="IPR005183">
    <property type="entry name" value="DUF305_CopM-like"/>
</dbReference>
<dbReference type="AlphaFoldDB" id="A0A7Y6IMU0"/>
<protein>
    <submittedName>
        <fullName evidence="3">DUF305 domain-containing protein</fullName>
    </submittedName>
</protein>
<name>A0A7Y6IMU0_9ACTN</name>